<proteinExistence type="predicted"/>
<feature type="transmembrane region" description="Helical" evidence="1">
    <location>
        <begin position="168"/>
        <end position="189"/>
    </location>
</feature>
<accession>A0ABS3CLJ2</accession>
<evidence type="ECO:0000256" key="1">
    <source>
        <dbReference type="SAM" id="Phobius"/>
    </source>
</evidence>
<sequence>MTTSNFTQKLEAYYFTIKQNRWYWLLQLFCRILLAYAFIVAGMVKILGERFASGLSVIHPMGAYLEALHHTGYYYTFIGIAQVLAAILLLFPRTVLMGALLYLPIIVNIWILSFAVRFVGSYITSPLMVLANLYILSWHYDKLRYILPFNRYSKEVSLPKPEKYSLKFPFLFAGGVLSTMVFVVLYSLFGHEVMPQNSLESCQKQFVGTENEAAGFTFCECIHVQGGSLDDCLEDYENSKLNTQASN</sequence>
<feature type="transmembrane region" description="Helical" evidence="1">
    <location>
        <begin position="22"/>
        <end position="44"/>
    </location>
</feature>
<keyword evidence="1" id="KW-1133">Transmembrane helix</keyword>
<dbReference type="Proteomes" id="UP000664480">
    <property type="component" value="Unassembled WGS sequence"/>
</dbReference>
<gene>
    <name evidence="2" type="ORF">J0A69_21215</name>
</gene>
<keyword evidence="1" id="KW-0472">Membrane</keyword>
<keyword evidence="1" id="KW-0812">Transmembrane</keyword>
<organism evidence="2 3">
    <name type="scientific">Algoriphagus pacificus</name>
    <dbReference type="NCBI Taxonomy" id="2811234"/>
    <lineage>
        <taxon>Bacteria</taxon>
        <taxon>Pseudomonadati</taxon>
        <taxon>Bacteroidota</taxon>
        <taxon>Cytophagia</taxon>
        <taxon>Cytophagales</taxon>
        <taxon>Cyclobacteriaceae</taxon>
        <taxon>Algoriphagus</taxon>
    </lineage>
</organism>
<evidence type="ECO:0000313" key="2">
    <source>
        <dbReference type="EMBL" id="MBN7817973.1"/>
    </source>
</evidence>
<reference evidence="2 3" key="1">
    <citation type="submission" date="2021-03" db="EMBL/GenBank/DDBJ databases">
        <title>novel species isolated from a fishpond in China.</title>
        <authorList>
            <person name="Lu H."/>
            <person name="Cai Z."/>
        </authorList>
    </citation>
    <scope>NUCLEOTIDE SEQUENCE [LARGE SCALE GENOMIC DNA]</scope>
    <source>
        <strain evidence="2 3">YJ13C</strain>
    </source>
</reference>
<evidence type="ECO:0000313" key="3">
    <source>
        <dbReference type="Proteomes" id="UP000664480"/>
    </source>
</evidence>
<dbReference type="EMBL" id="JAFKCU010000008">
    <property type="protein sequence ID" value="MBN7817973.1"/>
    <property type="molecule type" value="Genomic_DNA"/>
</dbReference>
<name>A0ABS3CLJ2_9BACT</name>
<keyword evidence="3" id="KW-1185">Reference proteome</keyword>
<comment type="caution">
    <text evidence="2">The sequence shown here is derived from an EMBL/GenBank/DDBJ whole genome shotgun (WGS) entry which is preliminary data.</text>
</comment>
<feature type="transmembrane region" description="Helical" evidence="1">
    <location>
        <begin position="73"/>
        <end position="92"/>
    </location>
</feature>
<dbReference type="RefSeq" id="WP_206588640.1">
    <property type="nucleotide sequence ID" value="NZ_JAFKCU010000008.1"/>
</dbReference>
<feature type="transmembrane region" description="Helical" evidence="1">
    <location>
        <begin position="99"/>
        <end position="116"/>
    </location>
</feature>
<protein>
    <submittedName>
        <fullName evidence="2">DoxX family protein</fullName>
    </submittedName>
</protein>